<dbReference type="AlphaFoldDB" id="A0A1I4MW77"/>
<dbReference type="Proteomes" id="UP000199520">
    <property type="component" value="Unassembled WGS sequence"/>
</dbReference>
<dbReference type="EMBL" id="FOTS01000038">
    <property type="protein sequence ID" value="SFM07240.1"/>
    <property type="molecule type" value="Genomic_DNA"/>
</dbReference>
<evidence type="ECO:0000313" key="1">
    <source>
        <dbReference type="EMBL" id="SFM07240.1"/>
    </source>
</evidence>
<proteinExistence type="predicted"/>
<dbReference type="STRING" id="1123291.SAMN04490355_103814"/>
<name>A0A1I4MW77_9FIRM</name>
<organism evidence="1 2">
    <name type="scientific">Pelosinus propionicus DSM 13327</name>
    <dbReference type="NCBI Taxonomy" id="1123291"/>
    <lineage>
        <taxon>Bacteria</taxon>
        <taxon>Bacillati</taxon>
        <taxon>Bacillota</taxon>
        <taxon>Negativicutes</taxon>
        <taxon>Selenomonadales</taxon>
        <taxon>Sporomusaceae</taxon>
        <taxon>Pelosinus</taxon>
    </lineage>
</organism>
<dbReference type="InterPro" id="IPR024307">
    <property type="entry name" value="YmaF"/>
</dbReference>
<reference evidence="2" key="1">
    <citation type="submission" date="2016-10" db="EMBL/GenBank/DDBJ databases">
        <authorList>
            <person name="Varghese N."/>
            <person name="Submissions S."/>
        </authorList>
    </citation>
    <scope>NUCLEOTIDE SEQUENCE [LARGE SCALE GENOMIC DNA]</scope>
    <source>
        <strain evidence="2">DSM 13327</strain>
    </source>
</reference>
<keyword evidence="2" id="KW-1185">Reference proteome</keyword>
<accession>A0A1I4MW77</accession>
<protein>
    <submittedName>
        <fullName evidence="1">YmaF family protein</fullName>
    </submittedName>
</protein>
<gene>
    <name evidence="1" type="ORF">SAMN04490355_103814</name>
</gene>
<dbReference type="RefSeq" id="WP_217645114.1">
    <property type="nucleotide sequence ID" value="NZ_FOTS01000038.1"/>
</dbReference>
<dbReference type="Pfam" id="PF12788">
    <property type="entry name" value="YmaF"/>
    <property type="match status" value="1"/>
</dbReference>
<sequence length="129" mass="14517">MSGFSDMPNHCSCECTCEHQQKQTHVHEFLGSTKLAEQGEDRHNHRFAGVTGEALYVPGGGHIHEIWTNTDFFENHHHELRKIQTGLAIEVGAGKHVHFVQGMTTINDDHCHNFVFATLIECPISARCK</sequence>
<evidence type="ECO:0000313" key="2">
    <source>
        <dbReference type="Proteomes" id="UP000199520"/>
    </source>
</evidence>